<dbReference type="Pfam" id="PF12904">
    <property type="entry name" value="Collagen_bind_2"/>
    <property type="match status" value="1"/>
</dbReference>
<evidence type="ECO:0000313" key="6">
    <source>
        <dbReference type="Proteomes" id="UP001597145"/>
    </source>
</evidence>
<accession>A0ABW4FPJ7</accession>
<comment type="caution">
    <text evidence="5">The sequence shown here is derived from an EMBL/GenBank/DDBJ whole genome shotgun (WGS) entry which is preliminary data.</text>
</comment>
<evidence type="ECO:0000259" key="4">
    <source>
        <dbReference type="Pfam" id="PF13204"/>
    </source>
</evidence>
<dbReference type="RefSeq" id="WP_379659905.1">
    <property type="nucleotide sequence ID" value="NZ_JBHUCP010000018.1"/>
</dbReference>
<protein>
    <submittedName>
        <fullName evidence="5">DUF4038 domain-containing protein</fullName>
    </submittedName>
</protein>
<gene>
    <name evidence="5" type="ORF">ACFSCY_23505</name>
</gene>
<dbReference type="SUPFAM" id="SSF51445">
    <property type="entry name" value="(Trans)glycosidases"/>
    <property type="match status" value="1"/>
</dbReference>
<dbReference type="PANTHER" id="PTHR37836">
    <property type="entry name" value="LMO1036 PROTEIN"/>
    <property type="match status" value="1"/>
</dbReference>
<name>A0ABW4FPJ7_9PSEU</name>
<keyword evidence="2" id="KW-0812">Transmembrane</keyword>
<keyword evidence="2" id="KW-1133">Transmembrane helix</keyword>
<keyword evidence="6" id="KW-1185">Reference proteome</keyword>
<keyword evidence="2" id="KW-0472">Membrane</keyword>
<dbReference type="EMBL" id="JBHUCP010000018">
    <property type="protein sequence ID" value="MFD1532397.1"/>
    <property type="molecule type" value="Genomic_DNA"/>
</dbReference>
<organism evidence="5 6">
    <name type="scientific">Pseudonocardia aurantiaca</name>
    <dbReference type="NCBI Taxonomy" id="75290"/>
    <lineage>
        <taxon>Bacteria</taxon>
        <taxon>Bacillati</taxon>
        <taxon>Actinomycetota</taxon>
        <taxon>Actinomycetes</taxon>
        <taxon>Pseudonocardiales</taxon>
        <taxon>Pseudonocardiaceae</taxon>
        <taxon>Pseudonocardia</taxon>
    </lineage>
</organism>
<feature type="region of interest" description="Disordered" evidence="1">
    <location>
        <begin position="55"/>
        <end position="77"/>
    </location>
</feature>
<evidence type="ECO:0000259" key="3">
    <source>
        <dbReference type="Pfam" id="PF12904"/>
    </source>
</evidence>
<dbReference type="Gene3D" id="3.20.20.80">
    <property type="entry name" value="Glycosidases"/>
    <property type="match status" value="1"/>
</dbReference>
<dbReference type="PANTHER" id="PTHR37836:SF3">
    <property type="entry name" value="ENDOGLUCANASE"/>
    <property type="match status" value="1"/>
</dbReference>
<proteinExistence type="predicted"/>
<feature type="domain" description="Apiosidase-like catalytic" evidence="4">
    <location>
        <begin position="81"/>
        <end position="407"/>
    </location>
</feature>
<evidence type="ECO:0000313" key="5">
    <source>
        <dbReference type="EMBL" id="MFD1532397.1"/>
    </source>
</evidence>
<evidence type="ECO:0000256" key="2">
    <source>
        <dbReference type="SAM" id="Phobius"/>
    </source>
</evidence>
<dbReference type="Proteomes" id="UP001597145">
    <property type="component" value="Unassembled WGS sequence"/>
</dbReference>
<feature type="domain" description="Putative collagen-binding" evidence="3">
    <location>
        <begin position="411"/>
        <end position="489"/>
    </location>
</feature>
<dbReference type="Pfam" id="PF13204">
    <property type="entry name" value="Apiosidase"/>
    <property type="match status" value="1"/>
</dbReference>
<reference evidence="6" key="1">
    <citation type="journal article" date="2019" name="Int. J. Syst. Evol. Microbiol.">
        <title>The Global Catalogue of Microorganisms (GCM) 10K type strain sequencing project: providing services to taxonomists for standard genome sequencing and annotation.</title>
        <authorList>
            <consortium name="The Broad Institute Genomics Platform"/>
            <consortium name="The Broad Institute Genome Sequencing Center for Infectious Disease"/>
            <person name="Wu L."/>
            <person name="Ma J."/>
        </authorList>
    </citation>
    <scope>NUCLEOTIDE SEQUENCE [LARGE SCALE GENOMIC DNA]</scope>
    <source>
        <strain evidence="6">JCM 12165</strain>
    </source>
</reference>
<dbReference type="InterPro" id="IPR024749">
    <property type="entry name" value="Collagen-bd_put"/>
</dbReference>
<feature type="transmembrane region" description="Helical" evidence="2">
    <location>
        <begin position="16"/>
        <end position="36"/>
    </location>
</feature>
<evidence type="ECO:0000256" key="1">
    <source>
        <dbReference type="SAM" id="MobiDB-lite"/>
    </source>
</evidence>
<dbReference type="InterPro" id="IPR025277">
    <property type="entry name" value="Apiosidase-like_cat_dom"/>
</dbReference>
<dbReference type="InterPro" id="IPR017853">
    <property type="entry name" value="GH"/>
</dbReference>
<sequence length="490" mass="53176">MPPPSPSPSRRRLRPVAVVAGVLSAVAVLTLAVVWISGPGPRCGGPLLASGSCAEPLGPRPRADDRPDPAPAGGLGALEVSSNGRFLQFTNGEPFFYLADTGWELFHRASREDARRYLDTRAEQGFTVIQAVALAEKGGLDVPTPAGHLPLVDEDPARPAVEPGPDNDYWDDVDYMIDYANSKGMFVAIWVAWGSMAVDGPEVLDEGNARTYGEFLGARYSDRDVIFVLGGDRDAGEGANTPEVWGALAKGIRTTGTAGHLISYHPWGEQSSTDMWSNGDTVLDFNMIQSGHKEKPLEAIAEQLAEVYRKEPAIPVFDGEARYEEHPVNWDSAVGWHVAGDTRGAAYYQVFAGAFGHTYGDGAVHQFWEPGMDAPYEVRDAWYEALQHEGARQMRYLKELMLSRSYFDRIPDQGFVTSGDGRATRSESGTWAMVYLHHGGSTEVDLSALAGPVRAVTWFNPRTGESMPGSGTGPEFTAPDDDDWVLVLDA</sequence>